<dbReference type="InterPro" id="IPR011992">
    <property type="entry name" value="EF-hand-dom_pair"/>
</dbReference>
<dbReference type="SUPFAM" id="SSF47473">
    <property type="entry name" value="EF-hand"/>
    <property type="match status" value="1"/>
</dbReference>
<feature type="domain" description="EF-hand" evidence="2">
    <location>
        <begin position="84"/>
        <end position="98"/>
    </location>
</feature>
<keyword evidence="1" id="KW-0732">Signal</keyword>
<evidence type="ECO:0000313" key="4">
    <source>
        <dbReference type="Proteomes" id="UP000242188"/>
    </source>
</evidence>
<name>A0A210QBM5_MIZYE</name>
<accession>A0A210QBM5</accession>
<dbReference type="Proteomes" id="UP000242188">
    <property type="component" value="Unassembled WGS sequence"/>
</dbReference>
<organism evidence="3 4">
    <name type="scientific">Mizuhopecten yessoensis</name>
    <name type="common">Japanese scallop</name>
    <name type="synonym">Patinopecten yessoensis</name>
    <dbReference type="NCBI Taxonomy" id="6573"/>
    <lineage>
        <taxon>Eukaryota</taxon>
        <taxon>Metazoa</taxon>
        <taxon>Spiralia</taxon>
        <taxon>Lophotrochozoa</taxon>
        <taxon>Mollusca</taxon>
        <taxon>Bivalvia</taxon>
        <taxon>Autobranchia</taxon>
        <taxon>Pteriomorphia</taxon>
        <taxon>Pectinida</taxon>
        <taxon>Pectinoidea</taxon>
        <taxon>Pectinidae</taxon>
        <taxon>Mizuhopecten</taxon>
    </lineage>
</organism>
<feature type="signal peptide" evidence="1">
    <location>
        <begin position="1"/>
        <end position="17"/>
    </location>
</feature>
<reference evidence="3 4" key="1">
    <citation type="journal article" date="2017" name="Nat. Ecol. Evol.">
        <title>Scallop genome provides insights into evolution of bilaterian karyotype and development.</title>
        <authorList>
            <person name="Wang S."/>
            <person name="Zhang J."/>
            <person name="Jiao W."/>
            <person name="Li J."/>
            <person name="Xun X."/>
            <person name="Sun Y."/>
            <person name="Guo X."/>
            <person name="Huan P."/>
            <person name="Dong B."/>
            <person name="Zhang L."/>
            <person name="Hu X."/>
            <person name="Sun X."/>
            <person name="Wang J."/>
            <person name="Zhao C."/>
            <person name="Wang Y."/>
            <person name="Wang D."/>
            <person name="Huang X."/>
            <person name="Wang R."/>
            <person name="Lv J."/>
            <person name="Li Y."/>
            <person name="Zhang Z."/>
            <person name="Liu B."/>
            <person name="Lu W."/>
            <person name="Hui Y."/>
            <person name="Liang J."/>
            <person name="Zhou Z."/>
            <person name="Hou R."/>
            <person name="Li X."/>
            <person name="Liu Y."/>
            <person name="Li H."/>
            <person name="Ning X."/>
            <person name="Lin Y."/>
            <person name="Zhao L."/>
            <person name="Xing Q."/>
            <person name="Dou J."/>
            <person name="Li Y."/>
            <person name="Mao J."/>
            <person name="Guo H."/>
            <person name="Dou H."/>
            <person name="Li T."/>
            <person name="Mu C."/>
            <person name="Jiang W."/>
            <person name="Fu Q."/>
            <person name="Fu X."/>
            <person name="Miao Y."/>
            <person name="Liu J."/>
            <person name="Yu Q."/>
            <person name="Li R."/>
            <person name="Liao H."/>
            <person name="Li X."/>
            <person name="Kong Y."/>
            <person name="Jiang Z."/>
            <person name="Chourrout D."/>
            <person name="Li R."/>
            <person name="Bao Z."/>
        </authorList>
    </citation>
    <scope>NUCLEOTIDE SEQUENCE [LARGE SCALE GENOMIC DNA]</scope>
    <source>
        <strain evidence="3 4">PY_sf001</strain>
    </source>
</reference>
<dbReference type="Pfam" id="PF13202">
    <property type="entry name" value="EF-hand_5"/>
    <property type="match status" value="1"/>
</dbReference>
<proteinExistence type="predicted"/>
<protein>
    <recommendedName>
        <fullName evidence="2">EF-hand domain-containing protein</fullName>
    </recommendedName>
</protein>
<keyword evidence="4" id="KW-1185">Reference proteome</keyword>
<dbReference type="GO" id="GO:0005509">
    <property type="term" value="F:calcium ion binding"/>
    <property type="evidence" value="ECO:0007669"/>
    <property type="project" value="InterPro"/>
</dbReference>
<evidence type="ECO:0000313" key="3">
    <source>
        <dbReference type="EMBL" id="OWF46131.1"/>
    </source>
</evidence>
<comment type="caution">
    <text evidence="3">The sequence shown here is derived from an EMBL/GenBank/DDBJ whole genome shotgun (WGS) entry which is preliminary data.</text>
</comment>
<evidence type="ECO:0000259" key="2">
    <source>
        <dbReference type="Pfam" id="PF13202"/>
    </source>
</evidence>
<dbReference type="OrthoDB" id="6129935at2759"/>
<sequence length="162" mass="18108">MLLQLLIVFVGCTTVFAQSFTHNDIMGAVDATFHRRDLNGDSILELYELINVYDSLDTNKDDRVSESEYEQRGTDMFHRFLGIVFQQLDTDGDGFLDKGAEYGQYTMMDTNFDNQVSRREYDAFFTKVVEDAIKNYGHLLGPDLGSFTTSSPGGNGGAPVST</sequence>
<feature type="chain" id="PRO_5012374504" description="EF-hand domain-containing protein" evidence="1">
    <location>
        <begin position="18"/>
        <end position="162"/>
    </location>
</feature>
<gene>
    <name evidence="3" type="ORF">KP79_PYT04328</name>
</gene>
<dbReference type="AlphaFoldDB" id="A0A210QBM5"/>
<dbReference type="InterPro" id="IPR002048">
    <property type="entry name" value="EF_hand_dom"/>
</dbReference>
<dbReference type="EMBL" id="NEDP02004270">
    <property type="protein sequence ID" value="OWF46131.1"/>
    <property type="molecule type" value="Genomic_DNA"/>
</dbReference>
<evidence type="ECO:0000256" key="1">
    <source>
        <dbReference type="SAM" id="SignalP"/>
    </source>
</evidence>
<dbReference type="Gene3D" id="1.10.238.10">
    <property type="entry name" value="EF-hand"/>
    <property type="match status" value="1"/>
</dbReference>